<name>A0A915AYY6_PARUN</name>
<evidence type="ECO:0000256" key="1">
    <source>
        <dbReference type="SAM" id="SignalP"/>
    </source>
</evidence>
<evidence type="ECO:0000313" key="2">
    <source>
        <dbReference type="Proteomes" id="UP000887569"/>
    </source>
</evidence>
<dbReference type="WBParaSite" id="PgR018_g036_t01">
    <property type="protein sequence ID" value="PgR018_g036_t01"/>
    <property type="gene ID" value="PgR018_g036"/>
</dbReference>
<reference evidence="3 4" key="1">
    <citation type="submission" date="2022-11" db="UniProtKB">
        <authorList>
            <consortium name="WormBaseParasite"/>
        </authorList>
    </citation>
    <scope>IDENTIFICATION</scope>
</reference>
<accession>A0A915AYY6</accession>
<protein>
    <submittedName>
        <fullName evidence="3 4">Uncharacterized protein</fullName>
    </submittedName>
</protein>
<organism evidence="2 3">
    <name type="scientific">Parascaris univalens</name>
    <name type="common">Nematode worm</name>
    <dbReference type="NCBI Taxonomy" id="6257"/>
    <lineage>
        <taxon>Eukaryota</taxon>
        <taxon>Metazoa</taxon>
        <taxon>Ecdysozoa</taxon>
        <taxon>Nematoda</taxon>
        <taxon>Chromadorea</taxon>
        <taxon>Rhabditida</taxon>
        <taxon>Spirurina</taxon>
        <taxon>Ascaridomorpha</taxon>
        <taxon>Ascaridoidea</taxon>
        <taxon>Ascarididae</taxon>
        <taxon>Parascaris</taxon>
    </lineage>
</organism>
<proteinExistence type="predicted"/>
<feature type="signal peptide" evidence="1">
    <location>
        <begin position="1"/>
        <end position="18"/>
    </location>
</feature>
<feature type="chain" id="PRO_5038324296" evidence="1">
    <location>
        <begin position="19"/>
        <end position="139"/>
    </location>
</feature>
<evidence type="ECO:0000313" key="4">
    <source>
        <dbReference type="WBParaSite" id="PgR018_g036_t02"/>
    </source>
</evidence>
<dbReference type="WBParaSite" id="PgR018_g036_t05">
    <property type="protein sequence ID" value="PgR018_g036_t05"/>
    <property type="gene ID" value="PgR018_g036"/>
</dbReference>
<keyword evidence="2" id="KW-1185">Reference proteome</keyword>
<sequence length="139" mass="16030">MNSIKLAILLLMNLICEADLRVESSDGRWGLDERRSIEKGESSILEAERESAQKLPTLRSKRRYAKDFSRNKSKLPRRNKGGIFLRKLRQFVASISPFAHVVRPETVGKIFQKALEDYVKSHSKRWNNPEGPSNGKKHR</sequence>
<evidence type="ECO:0000313" key="3">
    <source>
        <dbReference type="WBParaSite" id="PgR018_g036_t01"/>
    </source>
</evidence>
<dbReference type="WBParaSite" id="PgR018_g036_t02">
    <property type="protein sequence ID" value="PgR018_g036_t02"/>
    <property type="gene ID" value="PgR018_g036"/>
</dbReference>
<dbReference type="Proteomes" id="UP000887569">
    <property type="component" value="Unplaced"/>
</dbReference>
<dbReference type="WBParaSite" id="PgR018_g036_t04">
    <property type="protein sequence ID" value="PgR018_g036_t04"/>
    <property type="gene ID" value="PgR018_g036"/>
</dbReference>
<dbReference type="AlphaFoldDB" id="A0A915AYY6"/>
<keyword evidence="1" id="KW-0732">Signal</keyword>